<dbReference type="InterPro" id="IPR011701">
    <property type="entry name" value="MFS"/>
</dbReference>
<evidence type="ECO:0000313" key="8">
    <source>
        <dbReference type="Proteomes" id="UP000821837"/>
    </source>
</evidence>
<evidence type="ECO:0000256" key="4">
    <source>
        <dbReference type="ARBA" id="ARBA00022989"/>
    </source>
</evidence>
<evidence type="ECO:0008006" key="9">
    <source>
        <dbReference type="Google" id="ProtNLM"/>
    </source>
</evidence>
<comment type="caution">
    <text evidence="7">The sequence shown here is derived from an EMBL/GenBank/DDBJ whole genome shotgun (WGS) entry which is preliminary data.</text>
</comment>
<feature type="transmembrane region" description="Helical" evidence="6">
    <location>
        <begin position="20"/>
        <end position="36"/>
    </location>
</feature>
<dbReference type="GO" id="GO:0016020">
    <property type="term" value="C:membrane"/>
    <property type="evidence" value="ECO:0007669"/>
    <property type="project" value="UniProtKB-SubCell"/>
</dbReference>
<dbReference type="Pfam" id="PF07690">
    <property type="entry name" value="MFS_1"/>
    <property type="match status" value="1"/>
</dbReference>
<name>A0A9D4SXA6_RHISA</name>
<dbReference type="VEuPathDB" id="VectorBase:RSAN_042192"/>
<keyword evidence="5 6" id="KW-0472">Membrane</keyword>
<dbReference type="GO" id="GO:0022857">
    <property type="term" value="F:transmembrane transporter activity"/>
    <property type="evidence" value="ECO:0007669"/>
    <property type="project" value="InterPro"/>
</dbReference>
<feature type="transmembrane region" description="Helical" evidence="6">
    <location>
        <begin position="64"/>
        <end position="83"/>
    </location>
</feature>
<protein>
    <recommendedName>
        <fullName evidence="9">Monocarboxylate transporter</fullName>
    </recommendedName>
</protein>
<dbReference type="AlphaFoldDB" id="A0A9D4SXA6"/>
<dbReference type="Proteomes" id="UP000821837">
    <property type="component" value="Unassembled WGS sequence"/>
</dbReference>
<dbReference type="SUPFAM" id="SSF103473">
    <property type="entry name" value="MFS general substrate transporter"/>
    <property type="match status" value="1"/>
</dbReference>
<feature type="transmembrane region" description="Helical" evidence="6">
    <location>
        <begin position="435"/>
        <end position="459"/>
    </location>
</feature>
<evidence type="ECO:0000256" key="5">
    <source>
        <dbReference type="ARBA" id="ARBA00023136"/>
    </source>
</evidence>
<accession>A0A9D4SXA6</accession>
<keyword evidence="3 6" id="KW-0812">Transmembrane</keyword>
<evidence type="ECO:0000256" key="2">
    <source>
        <dbReference type="ARBA" id="ARBA00022448"/>
    </source>
</evidence>
<feature type="transmembrane region" description="Helical" evidence="6">
    <location>
        <begin position="466"/>
        <end position="484"/>
    </location>
</feature>
<keyword evidence="4 6" id="KW-1133">Transmembrane helix</keyword>
<evidence type="ECO:0000256" key="6">
    <source>
        <dbReference type="SAM" id="Phobius"/>
    </source>
</evidence>
<gene>
    <name evidence="7" type="ORF">HPB52_001039</name>
</gene>
<feature type="transmembrane region" description="Helical" evidence="6">
    <location>
        <begin position="122"/>
        <end position="140"/>
    </location>
</feature>
<feature type="transmembrane region" description="Helical" evidence="6">
    <location>
        <begin position="409"/>
        <end position="429"/>
    </location>
</feature>
<comment type="subcellular location">
    <subcellularLocation>
        <location evidence="1">Membrane</location>
        <topology evidence="1">Multi-pass membrane protein</topology>
    </subcellularLocation>
</comment>
<dbReference type="InterPro" id="IPR052983">
    <property type="entry name" value="MFS_Riboflavin_Transporter"/>
</dbReference>
<evidence type="ECO:0000256" key="3">
    <source>
        <dbReference type="ARBA" id="ARBA00022692"/>
    </source>
</evidence>
<dbReference type="Gene3D" id="1.20.1250.20">
    <property type="entry name" value="MFS general substrate transporter like domains"/>
    <property type="match status" value="2"/>
</dbReference>
<feature type="transmembrane region" description="Helical" evidence="6">
    <location>
        <begin position="344"/>
        <end position="367"/>
    </location>
</feature>
<organism evidence="7 8">
    <name type="scientific">Rhipicephalus sanguineus</name>
    <name type="common">Brown dog tick</name>
    <name type="synonym">Ixodes sanguineus</name>
    <dbReference type="NCBI Taxonomy" id="34632"/>
    <lineage>
        <taxon>Eukaryota</taxon>
        <taxon>Metazoa</taxon>
        <taxon>Ecdysozoa</taxon>
        <taxon>Arthropoda</taxon>
        <taxon>Chelicerata</taxon>
        <taxon>Arachnida</taxon>
        <taxon>Acari</taxon>
        <taxon>Parasitiformes</taxon>
        <taxon>Ixodida</taxon>
        <taxon>Ixodoidea</taxon>
        <taxon>Ixodidae</taxon>
        <taxon>Rhipicephalinae</taxon>
        <taxon>Rhipicephalus</taxon>
        <taxon>Rhipicephalus</taxon>
    </lineage>
</organism>
<feature type="transmembrane region" description="Helical" evidence="6">
    <location>
        <begin position="496"/>
        <end position="519"/>
    </location>
</feature>
<keyword evidence="2" id="KW-0813">Transport</keyword>
<feature type="transmembrane region" description="Helical" evidence="6">
    <location>
        <begin position="379"/>
        <end position="402"/>
    </location>
</feature>
<dbReference type="PANTHER" id="PTHR43385">
    <property type="entry name" value="RIBOFLAVIN TRANSPORTER RIBJ"/>
    <property type="match status" value="1"/>
</dbReference>
<feature type="transmembrane region" description="Helical" evidence="6">
    <location>
        <begin position="95"/>
        <end position="116"/>
    </location>
</feature>
<dbReference type="EMBL" id="JABSTV010001250">
    <property type="protein sequence ID" value="KAH7955489.1"/>
    <property type="molecule type" value="Genomic_DNA"/>
</dbReference>
<reference evidence="7" key="1">
    <citation type="journal article" date="2020" name="Cell">
        <title>Large-Scale Comparative Analyses of Tick Genomes Elucidate Their Genetic Diversity and Vector Capacities.</title>
        <authorList>
            <consortium name="Tick Genome and Microbiome Consortium (TIGMIC)"/>
            <person name="Jia N."/>
            <person name="Wang J."/>
            <person name="Shi W."/>
            <person name="Du L."/>
            <person name="Sun Y."/>
            <person name="Zhan W."/>
            <person name="Jiang J.F."/>
            <person name="Wang Q."/>
            <person name="Zhang B."/>
            <person name="Ji P."/>
            <person name="Bell-Sakyi L."/>
            <person name="Cui X.M."/>
            <person name="Yuan T.T."/>
            <person name="Jiang B.G."/>
            <person name="Yang W.F."/>
            <person name="Lam T.T."/>
            <person name="Chang Q.C."/>
            <person name="Ding S.J."/>
            <person name="Wang X.J."/>
            <person name="Zhu J.G."/>
            <person name="Ruan X.D."/>
            <person name="Zhao L."/>
            <person name="Wei J.T."/>
            <person name="Ye R.Z."/>
            <person name="Que T.C."/>
            <person name="Du C.H."/>
            <person name="Zhou Y.H."/>
            <person name="Cheng J.X."/>
            <person name="Dai P.F."/>
            <person name="Guo W.B."/>
            <person name="Han X.H."/>
            <person name="Huang E.J."/>
            <person name="Li L.F."/>
            <person name="Wei W."/>
            <person name="Gao Y.C."/>
            <person name="Liu J.Z."/>
            <person name="Shao H.Z."/>
            <person name="Wang X."/>
            <person name="Wang C.C."/>
            <person name="Yang T.C."/>
            <person name="Huo Q.B."/>
            <person name="Li W."/>
            <person name="Chen H.Y."/>
            <person name="Chen S.E."/>
            <person name="Zhou L.G."/>
            <person name="Ni X.B."/>
            <person name="Tian J.H."/>
            <person name="Sheng Y."/>
            <person name="Liu T."/>
            <person name="Pan Y.S."/>
            <person name="Xia L.Y."/>
            <person name="Li J."/>
            <person name="Zhao F."/>
            <person name="Cao W.C."/>
        </authorList>
    </citation>
    <scope>NUCLEOTIDE SEQUENCE</scope>
    <source>
        <strain evidence="7">Rsan-2018</strain>
    </source>
</reference>
<proteinExistence type="predicted"/>
<evidence type="ECO:0000256" key="1">
    <source>
        <dbReference type="ARBA" id="ARBA00004141"/>
    </source>
</evidence>
<keyword evidence="8" id="KW-1185">Reference proteome</keyword>
<sequence>MDAGTSKSLRHRLQDSRRSWFTLAMCMVMSHTATLGNRSQGAMYVGIREHFGASHGEASFPPSLQASLCLVGGVFTGFLCEVIPLRYMSLGSSLLSSLALIVCYFGLTVSFISFFFGAVHGLAVSGMYVVTSVVVGEYFVRWRATAYGLSAAAKSSHFLTPFVANHIRVHYGTPEIFLLLGALSLNGFVASLLVKTPPWRLPFKSKDAVLTRSNAGVGKEHCPARVQDTETDVTLTGVDGFTTADVAFASEPLLEEVSLDQQDRGSRRTLSGPVMSFQEQCLPVTVTTPRNVSSAYSEAQHTVDERTAVDFSISATPWGKIIAFLRGTVNTFFRIDWKIIVSPLFLFDTLSVSLHNYVLSNFVLLYLDVTIECGIEASFAAYLLLAFNLSVVLSSLAIGFVTDRRMLSMNLTMILGFCGNAASCEGLVWSRSGGQLLACAVVQGLSCGAMVPLVCPVLIRDFGSECFPLVIGGCYTVMGVVLLARPSLIGYFKDVLGSYAGIQHTFASLNAFLAILWMIRLLRPKCTNCS</sequence>
<reference evidence="7" key="2">
    <citation type="submission" date="2021-09" db="EMBL/GenBank/DDBJ databases">
        <authorList>
            <person name="Jia N."/>
            <person name="Wang J."/>
            <person name="Shi W."/>
            <person name="Du L."/>
            <person name="Sun Y."/>
            <person name="Zhan W."/>
            <person name="Jiang J."/>
            <person name="Wang Q."/>
            <person name="Zhang B."/>
            <person name="Ji P."/>
            <person name="Sakyi L.B."/>
            <person name="Cui X."/>
            <person name="Yuan T."/>
            <person name="Jiang B."/>
            <person name="Yang W."/>
            <person name="Lam T.T.-Y."/>
            <person name="Chang Q."/>
            <person name="Ding S."/>
            <person name="Wang X."/>
            <person name="Zhu J."/>
            <person name="Ruan X."/>
            <person name="Zhao L."/>
            <person name="Wei J."/>
            <person name="Que T."/>
            <person name="Du C."/>
            <person name="Cheng J."/>
            <person name="Dai P."/>
            <person name="Han X."/>
            <person name="Huang E."/>
            <person name="Gao Y."/>
            <person name="Liu J."/>
            <person name="Shao H."/>
            <person name="Ye R."/>
            <person name="Li L."/>
            <person name="Wei W."/>
            <person name="Wang X."/>
            <person name="Wang C."/>
            <person name="Huo Q."/>
            <person name="Li W."/>
            <person name="Guo W."/>
            <person name="Chen H."/>
            <person name="Chen S."/>
            <person name="Zhou L."/>
            <person name="Zhou L."/>
            <person name="Ni X."/>
            <person name="Tian J."/>
            <person name="Zhou Y."/>
            <person name="Sheng Y."/>
            <person name="Liu T."/>
            <person name="Pan Y."/>
            <person name="Xia L."/>
            <person name="Li J."/>
            <person name="Zhao F."/>
            <person name="Cao W."/>
        </authorList>
    </citation>
    <scope>NUCLEOTIDE SEQUENCE</scope>
    <source>
        <strain evidence="7">Rsan-2018</strain>
        <tissue evidence="7">Larvae</tissue>
    </source>
</reference>
<dbReference type="InterPro" id="IPR036259">
    <property type="entry name" value="MFS_trans_sf"/>
</dbReference>
<dbReference type="VEuPathDB" id="VectorBase:RSAN_037773"/>
<dbReference type="PANTHER" id="PTHR43385:SF1">
    <property type="entry name" value="RIBOFLAVIN TRANSPORTER RIBJ"/>
    <property type="match status" value="1"/>
</dbReference>
<evidence type="ECO:0000313" key="7">
    <source>
        <dbReference type="EMBL" id="KAH7955489.1"/>
    </source>
</evidence>